<dbReference type="SUPFAM" id="SSF53335">
    <property type="entry name" value="S-adenosyl-L-methionine-dependent methyltransferases"/>
    <property type="match status" value="1"/>
</dbReference>
<dbReference type="InterPro" id="IPR004398">
    <property type="entry name" value="RNA_MeTrfase_RsmD"/>
</dbReference>
<proteinExistence type="predicted"/>
<dbReference type="CDD" id="cd02440">
    <property type="entry name" value="AdoMet_MTases"/>
    <property type="match status" value="1"/>
</dbReference>
<comment type="caution">
    <text evidence="4">The sequence shown here is derived from an EMBL/GenBank/DDBJ whole genome shotgun (WGS) entry which is preliminary data.</text>
</comment>
<dbReference type="PANTHER" id="PTHR43542:SF1">
    <property type="entry name" value="METHYLTRANSFERASE"/>
    <property type="match status" value="1"/>
</dbReference>
<dbReference type="EMBL" id="NMVJ01000006">
    <property type="protein sequence ID" value="OYN91371.1"/>
    <property type="molecule type" value="Genomic_DNA"/>
</dbReference>
<dbReference type="RefSeq" id="WP_094454015.1">
    <property type="nucleotide sequence ID" value="NZ_NMVJ01000006.1"/>
</dbReference>
<dbReference type="AlphaFoldDB" id="A0A255EK76"/>
<dbReference type="GO" id="GO:0008168">
    <property type="term" value="F:methyltransferase activity"/>
    <property type="evidence" value="ECO:0007669"/>
    <property type="project" value="UniProtKB-KW"/>
</dbReference>
<keyword evidence="1 4" id="KW-0489">Methyltransferase</keyword>
<sequence>MTRIIAGSHGGRRLRTPAGDKTRPTTDRAREAVFSALTAWAGELTGVGLLDLYAGSGAIALEAASRGCAPVLAVEQDRRTADLIRANAGDLDLPVQVRTGDAAAAMAEPAPRAYDILWLDPPYELATERAVEVIRSAWQQGWLVADGIIALERDRRSDAPQWPAEVPVGEQWSKRYGETEIHYAMLDKDMLDKDMLDKDTLEKGTK</sequence>
<dbReference type="InterPro" id="IPR029063">
    <property type="entry name" value="SAM-dependent_MTases_sf"/>
</dbReference>
<feature type="region of interest" description="Disordered" evidence="3">
    <location>
        <begin position="1"/>
        <end position="26"/>
    </location>
</feature>
<evidence type="ECO:0000256" key="3">
    <source>
        <dbReference type="SAM" id="MobiDB-lite"/>
    </source>
</evidence>
<organism evidence="4 5">
    <name type="scientific">Parenemella sanctibonifatiensis</name>
    <dbReference type="NCBI Taxonomy" id="2016505"/>
    <lineage>
        <taxon>Bacteria</taxon>
        <taxon>Bacillati</taxon>
        <taxon>Actinomycetota</taxon>
        <taxon>Actinomycetes</taxon>
        <taxon>Propionibacteriales</taxon>
        <taxon>Propionibacteriaceae</taxon>
        <taxon>Parenemella</taxon>
    </lineage>
</organism>
<dbReference type="OrthoDB" id="9803017at2"/>
<accession>A0A255EK76</accession>
<evidence type="ECO:0000313" key="4">
    <source>
        <dbReference type="EMBL" id="OYN91371.1"/>
    </source>
</evidence>
<dbReference type="PIRSF" id="PIRSF004553">
    <property type="entry name" value="CHP00095"/>
    <property type="match status" value="1"/>
</dbReference>
<dbReference type="Pfam" id="PF03602">
    <property type="entry name" value="Cons_hypoth95"/>
    <property type="match status" value="1"/>
</dbReference>
<evidence type="ECO:0000256" key="1">
    <source>
        <dbReference type="ARBA" id="ARBA00022603"/>
    </source>
</evidence>
<evidence type="ECO:0000313" key="5">
    <source>
        <dbReference type="Proteomes" id="UP000216300"/>
    </source>
</evidence>
<keyword evidence="5" id="KW-1185">Reference proteome</keyword>
<evidence type="ECO:0000256" key="2">
    <source>
        <dbReference type="ARBA" id="ARBA00022679"/>
    </source>
</evidence>
<dbReference type="GO" id="GO:0031167">
    <property type="term" value="P:rRNA methylation"/>
    <property type="evidence" value="ECO:0007669"/>
    <property type="project" value="InterPro"/>
</dbReference>
<dbReference type="Gene3D" id="3.40.50.150">
    <property type="entry name" value="Vaccinia Virus protein VP39"/>
    <property type="match status" value="1"/>
</dbReference>
<dbReference type="NCBIfam" id="TIGR00095">
    <property type="entry name" value="16S rRNA (guanine(966)-N(2))-methyltransferase RsmD"/>
    <property type="match status" value="1"/>
</dbReference>
<gene>
    <name evidence="4" type="primary">rsmD</name>
    <name evidence="4" type="ORF">CGZ91_08065</name>
</gene>
<dbReference type="Proteomes" id="UP000216300">
    <property type="component" value="Unassembled WGS sequence"/>
</dbReference>
<dbReference type="PANTHER" id="PTHR43542">
    <property type="entry name" value="METHYLTRANSFERASE"/>
    <property type="match status" value="1"/>
</dbReference>
<name>A0A255EK76_9ACTN</name>
<reference evidence="4 5" key="1">
    <citation type="submission" date="2017-07" db="EMBL/GenBank/DDBJ databases">
        <title>Draft whole genome sequences of clinical Proprionibacteriaceae strains.</title>
        <authorList>
            <person name="Bernier A.-M."/>
            <person name="Bernard K."/>
            <person name="Domingo M.-C."/>
        </authorList>
    </citation>
    <scope>NUCLEOTIDE SEQUENCE [LARGE SCALE GENOMIC DNA]</scope>
    <source>
        <strain evidence="4 5">NML 150081</strain>
    </source>
</reference>
<keyword evidence="2 4" id="KW-0808">Transferase</keyword>
<protein>
    <submittedName>
        <fullName evidence="4">16S rRNA (Guanine(966)-N(2))-methyltransferase RsmD</fullName>
    </submittedName>
</protein>